<keyword evidence="6" id="KW-0812">Transmembrane</keyword>
<reference evidence="8 9" key="1">
    <citation type="submission" date="2020-03" db="EMBL/GenBank/DDBJ databases">
        <title>Whole genome shotgun sequence of Phytohabitans rumicis NBRC 108638.</title>
        <authorList>
            <person name="Komaki H."/>
            <person name="Tamura T."/>
        </authorList>
    </citation>
    <scope>NUCLEOTIDE SEQUENCE [LARGE SCALE GENOMIC DNA]</scope>
    <source>
        <strain evidence="8 9">NBRC 108638</strain>
    </source>
</reference>
<dbReference type="PANTHER" id="PTHR43399:SF4">
    <property type="entry name" value="CELL WALL-ASSOCIATED PROTEASE"/>
    <property type="match status" value="1"/>
</dbReference>
<evidence type="ECO:0000256" key="2">
    <source>
        <dbReference type="ARBA" id="ARBA00022670"/>
    </source>
</evidence>
<dbReference type="PRINTS" id="PR00723">
    <property type="entry name" value="SUBTILISIN"/>
</dbReference>
<feature type="transmembrane region" description="Helical" evidence="6">
    <location>
        <begin position="134"/>
        <end position="152"/>
    </location>
</feature>
<keyword evidence="2 5" id="KW-0645">Protease</keyword>
<organism evidence="8 9">
    <name type="scientific">Phytohabitans rumicis</name>
    <dbReference type="NCBI Taxonomy" id="1076125"/>
    <lineage>
        <taxon>Bacteria</taxon>
        <taxon>Bacillati</taxon>
        <taxon>Actinomycetota</taxon>
        <taxon>Actinomycetes</taxon>
        <taxon>Micromonosporales</taxon>
        <taxon>Micromonosporaceae</taxon>
    </lineage>
</organism>
<proteinExistence type="inferred from homology"/>
<gene>
    <name evidence="8" type="ORF">Prum_046240</name>
</gene>
<dbReference type="InterPro" id="IPR000209">
    <property type="entry name" value="Peptidase_S8/S53_dom"/>
</dbReference>
<keyword evidence="6" id="KW-1133">Transmembrane helix</keyword>
<feature type="transmembrane region" description="Helical" evidence="6">
    <location>
        <begin position="51"/>
        <end position="75"/>
    </location>
</feature>
<name>A0A6V8L116_9ACTN</name>
<dbReference type="PANTHER" id="PTHR43399">
    <property type="entry name" value="SUBTILISIN-RELATED"/>
    <property type="match status" value="1"/>
</dbReference>
<dbReference type="GO" id="GO:0004252">
    <property type="term" value="F:serine-type endopeptidase activity"/>
    <property type="evidence" value="ECO:0007669"/>
    <property type="project" value="UniProtKB-UniRule"/>
</dbReference>
<evidence type="ECO:0000259" key="7">
    <source>
        <dbReference type="Pfam" id="PF00082"/>
    </source>
</evidence>
<evidence type="ECO:0000256" key="4">
    <source>
        <dbReference type="ARBA" id="ARBA00022825"/>
    </source>
</evidence>
<evidence type="ECO:0000256" key="5">
    <source>
        <dbReference type="PROSITE-ProRule" id="PRU01240"/>
    </source>
</evidence>
<dbReference type="InterPro" id="IPR023828">
    <property type="entry name" value="Peptidase_S8_Ser-AS"/>
</dbReference>
<reference evidence="8 9" key="2">
    <citation type="submission" date="2020-03" db="EMBL/GenBank/DDBJ databases">
        <authorList>
            <person name="Ichikawa N."/>
            <person name="Kimura A."/>
            <person name="Kitahashi Y."/>
            <person name="Uohara A."/>
        </authorList>
    </citation>
    <scope>NUCLEOTIDE SEQUENCE [LARGE SCALE GENOMIC DNA]</scope>
    <source>
        <strain evidence="8 9">NBRC 108638</strain>
    </source>
</reference>
<feature type="transmembrane region" description="Helical" evidence="6">
    <location>
        <begin position="264"/>
        <end position="287"/>
    </location>
</feature>
<dbReference type="InterPro" id="IPR036852">
    <property type="entry name" value="Peptidase_S8/S53_dom_sf"/>
</dbReference>
<dbReference type="InterPro" id="IPR051048">
    <property type="entry name" value="Peptidase_S8/S53_subtilisin"/>
</dbReference>
<dbReference type="InterPro" id="IPR015500">
    <property type="entry name" value="Peptidase_S8_subtilisin-rel"/>
</dbReference>
<evidence type="ECO:0000313" key="8">
    <source>
        <dbReference type="EMBL" id="GFJ90982.1"/>
    </source>
</evidence>
<dbReference type="SUPFAM" id="SSF52743">
    <property type="entry name" value="Subtilisin-like"/>
    <property type="match status" value="1"/>
</dbReference>
<feature type="active site" description="Charge relay system" evidence="5">
    <location>
        <position position="491"/>
    </location>
</feature>
<evidence type="ECO:0000256" key="6">
    <source>
        <dbReference type="SAM" id="Phobius"/>
    </source>
</evidence>
<feature type="transmembrane region" description="Helical" evidence="6">
    <location>
        <begin position="158"/>
        <end position="175"/>
    </location>
</feature>
<keyword evidence="4 5" id="KW-0720">Serine protease</keyword>
<feature type="active site" description="Charge relay system" evidence="5">
    <location>
        <position position="454"/>
    </location>
</feature>
<keyword evidence="6" id="KW-0472">Membrane</keyword>
<evidence type="ECO:0000256" key="1">
    <source>
        <dbReference type="ARBA" id="ARBA00011073"/>
    </source>
</evidence>
<accession>A0A6V8L116</accession>
<feature type="transmembrane region" description="Helical" evidence="6">
    <location>
        <begin position="294"/>
        <end position="314"/>
    </location>
</feature>
<dbReference type="EMBL" id="BLPG01000001">
    <property type="protein sequence ID" value="GFJ90982.1"/>
    <property type="molecule type" value="Genomic_DNA"/>
</dbReference>
<keyword evidence="9" id="KW-1185">Reference proteome</keyword>
<dbReference type="PROSITE" id="PS00138">
    <property type="entry name" value="SUBTILASE_SER"/>
    <property type="match status" value="1"/>
</dbReference>
<dbReference type="RefSeq" id="WP_173078203.1">
    <property type="nucleotide sequence ID" value="NZ_BAABJB010000041.1"/>
</dbReference>
<protein>
    <recommendedName>
        <fullName evidence="7">Peptidase S8/S53 domain-containing protein</fullName>
    </recommendedName>
</protein>
<keyword evidence="3 5" id="KW-0378">Hydrolase</keyword>
<feature type="domain" description="Peptidase S8/S53" evidence="7">
    <location>
        <begin position="445"/>
        <end position="703"/>
    </location>
</feature>
<feature type="transmembrane region" description="Helical" evidence="6">
    <location>
        <begin position="187"/>
        <end position="205"/>
    </location>
</feature>
<evidence type="ECO:0000256" key="3">
    <source>
        <dbReference type="ARBA" id="ARBA00022801"/>
    </source>
</evidence>
<comment type="similarity">
    <text evidence="1 5">Belongs to the peptidase S8 family.</text>
</comment>
<dbReference type="AlphaFoldDB" id="A0A6V8L116"/>
<dbReference type="Pfam" id="PF00082">
    <property type="entry name" value="Peptidase_S8"/>
    <property type="match status" value="1"/>
</dbReference>
<sequence>MVHPQPAPGSPWAVVAAALVGVWTVGVTALTQSVGWLADQLLLVTGFATPVWTWPLAAVVNAVLVATPALILATVPRSAAVRTAGRAWLTGAVALGGLGLLRAIPAPQNELYLAALALLAGAGTAVLRKGWPTLSLPGLAGGLAVLLPWLWIGALGGLLETVLAVAAAAAVGWLASTMLDLGNRYGVVLGGLVGGVALLLLAAGVGQGGAQLAAMLVLPPLGFAAAALRGAGWPLVAVAAVGPLAFVDPEEITLLLASGRDLPAWAAIAAALSLAVALLVGIGYAVARTRLTQRWVGASLVAVMAIAGVAIYLGPGQPGLHGEQLFVVMKSQADLTGVTGRDVYGRLVEHARQTQADLHESLDRWHLNYTPYYLVNGVEVNGGPGIRAWLSRRDDVDRVLLSQRLRPLPAAPGTAHGDEPAPPLPPWNISLLRADRVASQLGVDGSGIVVGTSDSGVDGTHPALSAGFRGGDDSWYDPWNGTRTPVDHGGHGTHTLGTAVGRTVGVAPGAKWVGCTNLDRNLGNPARYLDCMQFMLAPFRYGGDAFTDGRPERAPQVLTNSWGCPRIEGCDEGALQAATAAIAAAGIFFVAAAGNEGPFCGSIEDPPAPYADVLTVGAVDRDREVTEFSSRGPTNSGTAKPDVVAPGADILSAMPGGGYAIQSGTSMATPHVAGVVALMWSANPKLVGDLPRTRAILRETVVAATAGDSSGDCDTADVTGAGMVDAFAAVQAARAAG</sequence>
<feature type="transmembrane region" description="Helical" evidence="6">
    <location>
        <begin position="12"/>
        <end position="31"/>
    </location>
</feature>
<evidence type="ECO:0000313" key="9">
    <source>
        <dbReference type="Proteomes" id="UP000482960"/>
    </source>
</evidence>
<feature type="active site" description="Charge relay system" evidence="5">
    <location>
        <position position="666"/>
    </location>
</feature>
<dbReference type="Gene3D" id="3.40.50.200">
    <property type="entry name" value="Peptidase S8/S53 domain"/>
    <property type="match status" value="1"/>
</dbReference>
<dbReference type="GO" id="GO:0006508">
    <property type="term" value="P:proteolysis"/>
    <property type="evidence" value="ECO:0007669"/>
    <property type="project" value="UniProtKB-KW"/>
</dbReference>
<dbReference type="Proteomes" id="UP000482960">
    <property type="component" value="Unassembled WGS sequence"/>
</dbReference>
<dbReference type="PROSITE" id="PS51892">
    <property type="entry name" value="SUBTILASE"/>
    <property type="match status" value="1"/>
</dbReference>
<feature type="transmembrane region" description="Helical" evidence="6">
    <location>
        <begin position="111"/>
        <end position="127"/>
    </location>
</feature>
<comment type="caution">
    <text evidence="8">The sequence shown here is derived from an EMBL/GenBank/DDBJ whole genome shotgun (WGS) entry which is preliminary data.</text>
</comment>
<feature type="transmembrane region" description="Helical" evidence="6">
    <location>
        <begin position="87"/>
        <end position="105"/>
    </location>
</feature>